<dbReference type="RefSeq" id="XP_062691453.1">
    <property type="nucleotide sequence ID" value="XM_062838248.1"/>
</dbReference>
<gene>
    <name evidence="2" type="ORF">B0T23DRAFT_396460</name>
</gene>
<proteinExistence type="predicted"/>
<dbReference type="AlphaFoldDB" id="A0AAJ0I539"/>
<feature type="region of interest" description="Disordered" evidence="1">
    <location>
        <begin position="269"/>
        <end position="302"/>
    </location>
</feature>
<feature type="compositionally biased region" description="Polar residues" evidence="1">
    <location>
        <begin position="282"/>
        <end position="293"/>
    </location>
</feature>
<evidence type="ECO:0000313" key="2">
    <source>
        <dbReference type="EMBL" id="KAK3490270.1"/>
    </source>
</evidence>
<feature type="region of interest" description="Disordered" evidence="1">
    <location>
        <begin position="94"/>
        <end position="117"/>
    </location>
</feature>
<accession>A0AAJ0I539</accession>
<name>A0AAJ0I539_9PEZI</name>
<dbReference type="InterPro" id="IPR011990">
    <property type="entry name" value="TPR-like_helical_dom_sf"/>
</dbReference>
<dbReference type="Gene3D" id="1.25.40.10">
    <property type="entry name" value="Tetratricopeptide repeat domain"/>
    <property type="match status" value="1"/>
</dbReference>
<sequence length="302" mass="34297">MSRNQALQSTLEHPNTLRICKNLARSLESLKKYGEAEDILKQAINLMQRKFRHRVDKRCSFLRQLLRVMRAQNKDGHEEYFDYLGQLAEIQGRATSDSDEDNSSIKLNAGSRHSLNGSQVRREGDHLLEHCSEELQVESTLTKVDPTAMVTNMTIHDLARDYELMNLASQYDERHDQGNAGGFSKPLLNHDDIPTEHGRQPEQIGFGISCREGHAQGDEEALLPSATPTIEEQSMELSTWFQTEQGQGNRIMDEPENMEIRVISETLELEGTKRKRADTRDSVTTSGSTSMEQPSRKIARTE</sequence>
<reference evidence="2 3" key="1">
    <citation type="journal article" date="2023" name="Mol. Phylogenet. Evol.">
        <title>Genome-scale phylogeny and comparative genomics of the fungal order Sordariales.</title>
        <authorList>
            <person name="Hensen N."/>
            <person name="Bonometti L."/>
            <person name="Westerberg I."/>
            <person name="Brannstrom I.O."/>
            <person name="Guillou S."/>
            <person name="Cros-Aarteil S."/>
            <person name="Calhoun S."/>
            <person name="Haridas S."/>
            <person name="Kuo A."/>
            <person name="Mondo S."/>
            <person name="Pangilinan J."/>
            <person name="Riley R."/>
            <person name="LaButti K."/>
            <person name="Andreopoulos B."/>
            <person name="Lipzen A."/>
            <person name="Chen C."/>
            <person name="Yan M."/>
            <person name="Daum C."/>
            <person name="Ng V."/>
            <person name="Clum A."/>
            <person name="Steindorff A."/>
            <person name="Ohm R.A."/>
            <person name="Martin F."/>
            <person name="Silar P."/>
            <person name="Natvig D.O."/>
            <person name="Lalanne C."/>
            <person name="Gautier V."/>
            <person name="Ament-Velasquez S.L."/>
            <person name="Kruys A."/>
            <person name="Hutchinson M.I."/>
            <person name="Powell A.J."/>
            <person name="Barry K."/>
            <person name="Miller A.N."/>
            <person name="Grigoriev I.V."/>
            <person name="Debuchy R."/>
            <person name="Gladieux P."/>
            <person name="Hiltunen Thoren M."/>
            <person name="Johannesson H."/>
        </authorList>
    </citation>
    <scope>NUCLEOTIDE SEQUENCE [LARGE SCALE GENOMIC DNA]</scope>
    <source>
        <strain evidence="2 3">FGSC 10403</strain>
    </source>
</reference>
<keyword evidence="3" id="KW-1185">Reference proteome</keyword>
<evidence type="ECO:0000313" key="3">
    <source>
        <dbReference type="Proteomes" id="UP001285908"/>
    </source>
</evidence>
<dbReference type="Proteomes" id="UP001285908">
    <property type="component" value="Unassembled WGS sequence"/>
</dbReference>
<dbReference type="GeneID" id="87875870"/>
<comment type="caution">
    <text evidence="2">The sequence shown here is derived from an EMBL/GenBank/DDBJ whole genome shotgun (WGS) entry which is preliminary data.</text>
</comment>
<evidence type="ECO:0000256" key="1">
    <source>
        <dbReference type="SAM" id="MobiDB-lite"/>
    </source>
</evidence>
<organism evidence="2 3">
    <name type="scientific">Neurospora hispaniola</name>
    <dbReference type="NCBI Taxonomy" id="588809"/>
    <lineage>
        <taxon>Eukaryota</taxon>
        <taxon>Fungi</taxon>
        <taxon>Dikarya</taxon>
        <taxon>Ascomycota</taxon>
        <taxon>Pezizomycotina</taxon>
        <taxon>Sordariomycetes</taxon>
        <taxon>Sordariomycetidae</taxon>
        <taxon>Sordariales</taxon>
        <taxon>Sordariaceae</taxon>
        <taxon>Neurospora</taxon>
    </lineage>
</organism>
<dbReference type="EMBL" id="JAULSX010000005">
    <property type="protein sequence ID" value="KAK3490270.1"/>
    <property type="molecule type" value="Genomic_DNA"/>
</dbReference>
<protein>
    <submittedName>
        <fullName evidence="2">Uncharacterized protein</fullName>
    </submittedName>
</protein>